<evidence type="ECO:0000313" key="2">
    <source>
        <dbReference type="Proteomes" id="UP001396334"/>
    </source>
</evidence>
<protein>
    <submittedName>
        <fullName evidence="1">Uncharacterized protein</fullName>
    </submittedName>
</protein>
<gene>
    <name evidence="1" type="ORF">V6N11_011165</name>
</gene>
<dbReference type="EMBL" id="JBBPBN010000016">
    <property type="protein sequence ID" value="KAK9021164.1"/>
    <property type="molecule type" value="Genomic_DNA"/>
</dbReference>
<dbReference type="Proteomes" id="UP001396334">
    <property type="component" value="Unassembled WGS sequence"/>
</dbReference>
<sequence length="153" mass="16806">MSPHIVNSQQNDVDSVLERSLEPEPVLCSDAEDINGVLVESRPALGGFLESQPVESQLVSPHIVTTQHNVVDSVLERSSEPELVICPDAENIDGDFVDEQSESSQQSIHVQHESSQLESVAKQFESSRQAVMVPTISNDLNVHFMVTRSSSKQ</sequence>
<evidence type="ECO:0000313" key="1">
    <source>
        <dbReference type="EMBL" id="KAK9021164.1"/>
    </source>
</evidence>
<proteinExistence type="predicted"/>
<organism evidence="1 2">
    <name type="scientific">Hibiscus sabdariffa</name>
    <name type="common">roselle</name>
    <dbReference type="NCBI Taxonomy" id="183260"/>
    <lineage>
        <taxon>Eukaryota</taxon>
        <taxon>Viridiplantae</taxon>
        <taxon>Streptophyta</taxon>
        <taxon>Embryophyta</taxon>
        <taxon>Tracheophyta</taxon>
        <taxon>Spermatophyta</taxon>
        <taxon>Magnoliopsida</taxon>
        <taxon>eudicotyledons</taxon>
        <taxon>Gunneridae</taxon>
        <taxon>Pentapetalae</taxon>
        <taxon>rosids</taxon>
        <taxon>malvids</taxon>
        <taxon>Malvales</taxon>
        <taxon>Malvaceae</taxon>
        <taxon>Malvoideae</taxon>
        <taxon>Hibiscus</taxon>
    </lineage>
</organism>
<name>A0ABR2S7I9_9ROSI</name>
<keyword evidence="2" id="KW-1185">Reference proteome</keyword>
<reference evidence="1 2" key="1">
    <citation type="journal article" date="2024" name="G3 (Bethesda)">
        <title>Genome assembly of Hibiscus sabdariffa L. provides insights into metabolisms of medicinal natural products.</title>
        <authorList>
            <person name="Kim T."/>
        </authorList>
    </citation>
    <scope>NUCLEOTIDE SEQUENCE [LARGE SCALE GENOMIC DNA]</scope>
    <source>
        <strain evidence="1">TK-2024</strain>
        <tissue evidence="1">Old leaves</tissue>
    </source>
</reference>
<accession>A0ABR2S7I9</accession>
<comment type="caution">
    <text evidence="1">The sequence shown here is derived from an EMBL/GenBank/DDBJ whole genome shotgun (WGS) entry which is preliminary data.</text>
</comment>